<dbReference type="Pfam" id="PF01435">
    <property type="entry name" value="Peptidase_M48"/>
    <property type="match status" value="1"/>
</dbReference>
<evidence type="ECO:0000256" key="2">
    <source>
        <dbReference type="ARBA" id="ARBA00022670"/>
    </source>
</evidence>
<dbReference type="PANTHER" id="PTHR22726:SF1">
    <property type="entry name" value="METALLOENDOPEPTIDASE OMA1, MITOCHONDRIAL"/>
    <property type="match status" value="1"/>
</dbReference>
<protein>
    <submittedName>
        <fullName evidence="9">M48 family metalloprotease</fullName>
        <ecNumber evidence="9">3.4.24.-</ecNumber>
    </submittedName>
</protein>
<feature type="signal peptide" evidence="7">
    <location>
        <begin position="1"/>
        <end position="23"/>
    </location>
</feature>
<comment type="caution">
    <text evidence="9">The sequence shown here is derived from an EMBL/GenBank/DDBJ whole genome shotgun (WGS) entry which is preliminary data.</text>
</comment>
<reference evidence="9 10" key="1">
    <citation type="submission" date="2021-05" db="EMBL/GenBank/DDBJ databases">
        <authorList>
            <person name="Zhang Z.D."/>
            <person name="Osman G."/>
        </authorList>
    </citation>
    <scope>NUCLEOTIDE SEQUENCE [LARGE SCALE GENOMIC DNA]</scope>
    <source>
        <strain evidence="9 10">KCTC 32217</strain>
    </source>
</reference>
<evidence type="ECO:0000256" key="5">
    <source>
        <dbReference type="ARBA" id="ARBA00022833"/>
    </source>
</evidence>
<dbReference type="RefSeq" id="WP_213946317.1">
    <property type="nucleotide sequence ID" value="NZ_JAHBGI010000024.1"/>
</dbReference>
<dbReference type="AlphaFoldDB" id="A0AAP2G2A0"/>
<dbReference type="Gene3D" id="3.40.1000.10">
    <property type="entry name" value="Mog1/PsbP, alpha/beta/alpha sandwich"/>
    <property type="match status" value="1"/>
</dbReference>
<evidence type="ECO:0000256" key="1">
    <source>
        <dbReference type="ARBA" id="ARBA00001947"/>
    </source>
</evidence>
<evidence type="ECO:0000313" key="10">
    <source>
        <dbReference type="Proteomes" id="UP001319104"/>
    </source>
</evidence>
<feature type="domain" description="Peptidase M48" evidence="8">
    <location>
        <begin position="66"/>
        <end position="242"/>
    </location>
</feature>
<dbReference type="EC" id="3.4.24.-" evidence="9"/>
<accession>A0AAP2G2A0</accession>
<dbReference type="InterPro" id="IPR051156">
    <property type="entry name" value="Mito/Outer_Membr_Metalloprot"/>
</dbReference>
<gene>
    <name evidence="9" type="ORF">KI659_15680</name>
</gene>
<keyword evidence="2" id="KW-0645">Protease</keyword>
<evidence type="ECO:0000259" key="8">
    <source>
        <dbReference type="Pfam" id="PF01435"/>
    </source>
</evidence>
<comment type="cofactor">
    <cofactor evidence="1">
        <name>Zn(2+)</name>
        <dbReference type="ChEBI" id="CHEBI:29105"/>
    </cofactor>
</comment>
<evidence type="ECO:0000256" key="6">
    <source>
        <dbReference type="ARBA" id="ARBA00023049"/>
    </source>
</evidence>
<dbReference type="GO" id="GO:0016020">
    <property type="term" value="C:membrane"/>
    <property type="evidence" value="ECO:0007669"/>
    <property type="project" value="TreeGrafter"/>
</dbReference>
<dbReference type="GO" id="GO:0004222">
    <property type="term" value="F:metalloendopeptidase activity"/>
    <property type="evidence" value="ECO:0007669"/>
    <property type="project" value="InterPro"/>
</dbReference>
<name>A0AAP2G2A0_9BACT</name>
<evidence type="ECO:0000313" key="9">
    <source>
        <dbReference type="EMBL" id="MBS9525457.1"/>
    </source>
</evidence>
<keyword evidence="5" id="KW-0862">Zinc</keyword>
<dbReference type="GO" id="GO:0046872">
    <property type="term" value="F:metal ion binding"/>
    <property type="evidence" value="ECO:0007669"/>
    <property type="project" value="UniProtKB-KW"/>
</dbReference>
<feature type="chain" id="PRO_5042827697" evidence="7">
    <location>
        <begin position="24"/>
        <end position="480"/>
    </location>
</feature>
<dbReference type="Proteomes" id="UP001319104">
    <property type="component" value="Unassembled WGS sequence"/>
</dbReference>
<dbReference type="EMBL" id="JAHCMY010000012">
    <property type="protein sequence ID" value="MBS9525457.1"/>
    <property type="molecule type" value="Genomic_DNA"/>
</dbReference>
<keyword evidence="6 9" id="KW-0482">Metalloprotease</keyword>
<keyword evidence="7" id="KW-0732">Signal</keyword>
<keyword evidence="4 9" id="KW-0378">Hydrolase</keyword>
<dbReference type="GO" id="GO:0051603">
    <property type="term" value="P:proteolysis involved in protein catabolic process"/>
    <property type="evidence" value="ECO:0007669"/>
    <property type="project" value="TreeGrafter"/>
</dbReference>
<dbReference type="PANTHER" id="PTHR22726">
    <property type="entry name" value="METALLOENDOPEPTIDASE OMA1"/>
    <property type="match status" value="1"/>
</dbReference>
<organism evidence="9 10">
    <name type="scientific">Litoribacter ruber</name>
    <dbReference type="NCBI Taxonomy" id="702568"/>
    <lineage>
        <taxon>Bacteria</taxon>
        <taxon>Pseudomonadati</taxon>
        <taxon>Bacteroidota</taxon>
        <taxon>Cytophagia</taxon>
        <taxon>Cytophagales</taxon>
        <taxon>Cyclobacteriaceae</taxon>
        <taxon>Litoribacter</taxon>
    </lineage>
</organism>
<proteinExistence type="predicted"/>
<evidence type="ECO:0000256" key="3">
    <source>
        <dbReference type="ARBA" id="ARBA00022723"/>
    </source>
</evidence>
<keyword evidence="3" id="KW-0479">Metal-binding</keyword>
<dbReference type="CDD" id="cd07333">
    <property type="entry name" value="M48C_bepA_like"/>
    <property type="match status" value="1"/>
</dbReference>
<dbReference type="Gene3D" id="3.30.2010.10">
    <property type="entry name" value="Metalloproteases ('zincins'), catalytic domain"/>
    <property type="match status" value="1"/>
</dbReference>
<evidence type="ECO:0000256" key="7">
    <source>
        <dbReference type="SAM" id="SignalP"/>
    </source>
</evidence>
<keyword evidence="10" id="KW-1185">Reference proteome</keyword>
<sequence length="480" mass="53582">MKLKKLFRLHIIFGIVLLSSACAKNPVTGKRDFVLISESREIAMGREYDPQIVQSYGLYEHDKIQAFIDEKGQEMAAISHRSNLEYEFKILDSPILNAFAVPGGYVYFTRGIMAHFNNEAEFAGVLGHEIGHITARHSVRQQSKGILAQVGILAGLIAKPELAQFLDPASQALGILFLKYGRDAERESDELGVIYSTQVGYDAREMAGFFRTLERQQVSSGASPLPDFLSSHPSPADRNKRVGQLAQEWQQKEGLQDPKVNRESYLKMIEGMVYGEDPRQGFLEDRVFYHPDLRFRFDTPSGWNYQNTPSQVQLAPKEGNAVMLLTLASGESTQGAANKAVEQFQLVETQIENKKINGLDATIVEGVQKQESNQIRVRLAIISHGGKLYSLLGAAGQQDFGGYRTAIEQSINSFADLKDQEKLDRKPLRIALERTNKAISLREFLTANGVKPEDMDRMGILNGMDLDQEIPSGTLIKLTK</sequence>
<dbReference type="InterPro" id="IPR001915">
    <property type="entry name" value="Peptidase_M48"/>
</dbReference>
<evidence type="ECO:0000256" key="4">
    <source>
        <dbReference type="ARBA" id="ARBA00022801"/>
    </source>
</evidence>
<dbReference type="PROSITE" id="PS51257">
    <property type="entry name" value="PROKAR_LIPOPROTEIN"/>
    <property type="match status" value="1"/>
</dbReference>